<dbReference type="VEuPathDB" id="FungiDB:VP01_3770g3"/>
<gene>
    <name evidence="1" type="ORF">VP01_3770g3</name>
</gene>
<protein>
    <recommendedName>
        <fullName evidence="3">GAG-pre-integrase domain-containing protein</fullName>
    </recommendedName>
</protein>
<evidence type="ECO:0000313" key="1">
    <source>
        <dbReference type="EMBL" id="KNZ51898.1"/>
    </source>
</evidence>
<accession>A0A0L6UTP3</accession>
<dbReference type="OrthoDB" id="7691805at2759"/>
<proteinExistence type="predicted"/>
<dbReference type="AlphaFoldDB" id="A0A0L6UTP3"/>
<evidence type="ECO:0000313" key="2">
    <source>
        <dbReference type="Proteomes" id="UP000037035"/>
    </source>
</evidence>
<evidence type="ECO:0008006" key="3">
    <source>
        <dbReference type="Google" id="ProtNLM"/>
    </source>
</evidence>
<keyword evidence="2" id="KW-1185">Reference proteome</keyword>
<organism evidence="1 2">
    <name type="scientific">Puccinia sorghi</name>
    <dbReference type="NCBI Taxonomy" id="27349"/>
    <lineage>
        <taxon>Eukaryota</taxon>
        <taxon>Fungi</taxon>
        <taxon>Dikarya</taxon>
        <taxon>Basidiomycota</taxon>
        <taxon>Pucciniomycotina</taxon>
        <taxon>Pucciniomycetes</taxon>
        <taxon>Pucciniales</taxon>
        <taxon>Pucciniaceae</taxon>
        <taxon>Puccinia</taxon>
    </lineage>
</organism>
<name>A0A0L6UTP3_9BASI</name>
<dbReference type="EMBL" id="LAVV01008802">
    <property type="protein sequence ID" value="KNZ51898.1"/>
    <property type="molecule type" value="Genomic_DNA"/>
</dbReference>
<dbReference type="Proteomes" id="UP000037035">
    <property type="component" value="Unassembled WGS sequence"/>
</dbReference>
<sequence length="144" mass="16100">MTGTYTGNISSLEFFIHNSLGHVSYHFLRKKLGIPLSIVTNCESCAVSKITKALFKSVHKPASRPLEEVHILRPNGLVIIRKRSISNMVSYLIQTDQTFAKFKPKGKLGRLIGYNDKLQSYRILSDEGKIVETKKCTVSGLLCS</sequence>
<reference evidence="1 2" key="1">
    <citation type="submission" date="2015-08" db="EMBL/GenBank/DDBJ databases">
        <title>Next Generation Sequencing and Analysis of the Genome of Puccinia sorghi L Schw, the Causal Agent of Maize Common Rust.</title>
        <authorList>
            <person name="Rochi L."/>
            <person name="Burguener G."/>
            <person name="Darino M."/>
            <person name="Turjanski A."/>
            <person name="Kreff E."/>
            <person name="Dieguez M.J."/>
            <person name="Sacco F."/>
        </authorList>
    </citation>
    <scope>NUCLEOTIDE SEQUENCE [LARGE SCALE GENOMIC DNA]</scope>
    <source>
        <strain evidence="1 2">RO10H11247</strain>
    </source>
</reference>
<comment type="caution">
    <text evidence="1">The sequence shown here is derived from an EMBL/GenBank/DDBJ whole genome shotgun (WGS) entry which is preliminary data.</text>
</comment>